<keyword evidence="6" id="KW-0067">ATP-binding</keyword>
<reference evidence="9 10" key="2">
    <citation type="journal article" date="2018" name="New Phytol.">
        <title>High intraspecific genome diversity in the model arbuscular mycorrhizal symbiont Rhizophagus irregularis.</title>
        <authorList>
            <person name="Chen E.C.H."/>
            <person name="Morin E."/>
            <person name="Beaudet D."/>
            <person name="Noel J."/>
            <person name="Yildirir G."/>
            <person name="Ndikumana S."/>
            <person name="Charron P."/>
            <person name="St-Onge C."/>
            <person name="Giorgi J."/>
            <person name="Kruger M."/>
            <person name="Marton T."/>
            <person name="Ropars J."/>
            <person name="Grigoriev I.V."/>
            <person name="Hainaut M."/>
            <person name="Henrissat B."/>
            <person name="Roux C."/>
            <person name="Martin F."/>
            <person name="Corradi N."/>
        </authorList>
    </citation>
    <scope>NUCLEOTIDE SEQUENCE [LARGE SCALE GENOMIC DNA]</scope>
    <source>
        <strain evidence="9 10">DAOM 197198</strain>
    </source>
</reference>
<dbReference type="PROSITE" id="PS50127">
    <property type="entry name" value="UBC_2"/>
    <property type="match status" value="1"/>
</dbReference>
<dbReference type="GO" id="GO:0061631">
    <property type="term" value="F:ubiquitin conjugating enzyme activity"/>
    <property type="evidence" value="ECO:0007669"/>
    <property type="project" value="UniProtKB-EC"/>
</dbReference>
<dbReference type="AlphaFoldDB" id="A0A2P4QAK1"/>
<dbReference type="SUPFAM" id="SSF56112">
    <property type="entry name" value="Protein kinase-like (PK-like)"/>
    <property type="match status" value="1"/>
</dbReference>
<keyword evidence="5" id="KW-0833">Ubl conjugation pathway</keyword>
<dbReference type="InterPro" id="IPR000719">
    <property type="entry name" value="Prot_kinase_dom"/>
</dbReference>
<dbReference type="Pfam" id="PF07714">
    <property type="entry name" value="PK_Tyr_Ser-Thr"/>
    <property type="match status" value="1"/>
</dbReference>
<dbReference type="EMBL" id="AUPC02000069">
    <property type="protein sequence ID" value="POG74674.1"/>
    <property type="molecule type" value="Genomic_DNA"/>
</dbReference>
<dbReference type="GO" id="GO:0004672">
    <property type="term" value="F:protein kinase activity"/>
    <property type="evidence" value="ECO:0007669"/>
    <property type="project" value="InterPro"/>
</dbReference>
<dbReference type="Gene3D" id="3.10.110.10">
    <property type="entry name" value="Ubiquitin Conjugating Enzyme"/>
    <property type="match status" value="1"/>
</dbReference>
<keyword evidence="10" id="KW-1185">Reference proteome</keyword>
<dbReference type="VEuPathDB" id="FungiDB:RhiirFUN_026110"/>
<name>A0A2P4QAK1_RHIID</name>
<organism evidence="9 10">
    <name type="scientific">Rhizophagus irregularis (strain DAOM 181602 / DAOM 197198 / MUCL 43194)</name>
    <name type="common">Arbuscular mycorrhizal fungus</name>
    <name type="synonym">Glomus intraradices</name>
    <dbReference type="NCBI Taxonomy" id="747089"/>
    <lineage>
        <taxon>Eukaryota</taxon>
        <taxon>Fungi</taxon>
        <taxon>Fungi incertae sedis</taxon>
        <taxon>Mucoromycota</taxon>
        <taxon>Glomeromycotina</taxon>
        <taxon>Glomeromycetes</taxon>
        <taxon>Glomerales</taxon>
        <taxon>Glomeraceae</taxon>
        <taxon>Rhizophagus</taxon>
    </lineage>
</organism>
<evidence type="ECO:0000256" key="6">
    <source>
        <dbReference type="ARBA" id="ARBA00022840"/>
    </source>
</evidence>
<keyword evidence="3" id="KW-0808">Transferase</keyword>
<sequence>MTLKSINNYCKGLLNNPPPGISGNPVEDDLFHWKATIMGPPDSPYEGCVFYLDIHFPEDFPFKPPRVRFITKIYHPNIDSNGHIDLDILKYNWSPALSTSNLLLSICSFLTDPNPDCGLTEISNLYKNDRNRYEAIVREWTRKYASGDSEPMSRPNIEEVYEILNADKPESEKNCYIDWFEKSIAEESITYYEYSEFKNIQYIGKGLFGSIDRAFWKNTDQIKLQKRVDFHENILRFHGITKIGKNNINQEYALVLEYADSDTLNTYLQRNFNKLEWNDKYRFALQLASAVACIHECDIIHRDLHAGNVFVHQKKLKLADFGLSRKIAVSSNNIKIFGSIPYIDPKGLEDQQNYKLTKKSDVYSVGVLMWQISSGYQPYRNDYYDVRLAVAIVMGKREKIIEETPAEYKCWKCEPDERPNIRDVVSILKTLISPEQNDTRFDDVYREEIISLEEYKSSSESSVGVDINKSLSVGSADFTASNNESNSSL</sequence>
<reference evidence="9 10" key="1">
    <citation type="journal article" date="2013" name="Proc. Natl. Acad. Sci. U.S.A.">
        <title>Genome of an arbuscular mycorrhizal fungus provides insight into the oldest plant symbiosis.</title>
        <authorList>
            <person name="Tisserant E."/>
            <person name="Malbreil M."/>
            <person name="Kuo A."/>
            <person name="Kohler A."/>
            <person name="Symeonidi A."/>
            <person name="Balestrini R."/>
            <person name="Charron P."/>
            <person name="Duensing N."/>
            <person name="Frei Dit Frey N."/>
            <person name="Gianinazzi-Pearson V."/>
            <person name="Gilbert L.B."/>
            <person name="Handa Y."/>
            <person name="Herr J.R."/>
            <person name="Hijri M."/>
            <person name="Koul R."/>
            <person name="Kawaguchi M."/>
            <person name="Krajinski F."/>
            <person name="Lammers P.J."/>
            <person name="Masclaux F.G."/>
            <person name="Murat C."/>
            <person name="Morin E."/>
            <person name="Ndikumana S."/>
            <person name="Pagni M."/>
            <person name="Petitpierre D."/>
            <person name="Requena N."/>
            <person name="Rosikiewicz P."/>
            <person name="Riley R."/>
            <person name="Saito K."/>
            <person name="San Clemente H."/>
            <person name="Shapiro H."/>
            <person name="van Tuinen D."/>
            <person name="Becard G."/>
            <person name="Bonfante P."/>
            <person name="Paszkowski U."/>
            <person name="Shachar-Hill Y.Y."/>
            <person name="Tuskan G.A."/>
            <person name="Young P.W."/>
            <person name="Sanders I.R."/>
            <person name="Henrissat B."/>
            <person name="Rensing S.A."/>
            <person name="Grigoriev I.V."/>
            <person name="Corradi N."/>
            <person name="Roux C."/>
            <person name="Martin F."/>
        </authorList>
    </citation>
    <scope>NUCLEOTIDE SEQUENCE [LARGE SCALE GENOMIC DNA]</scope>
    <source>
        <strain evidence="9 10">DAOM 197198</strain>
    </source>
</reference>
<feature type="domain" description="UBC core" evidence="8">
    <location>
        <begin position="1"/>
        <end position="146"/>
    </location>
</feature>
<evidence type="ECO:0000256" key="4">
    <source>
        <dbReference type="ARBA" id="ARBA00022741"/>
    </source>
</evidence>
<dbReference type="FunFam" id="3.10.110.10:FF:000101">
    <property type="entry name" value="Ubiquitin-conjugating enzyme E2 D2"/>
    <property type="match status" value="1"/>
</dbReference>
<dbReference type="InterPro" id="IPR001245">
    <property type="entry name" value="Ser-Thr/Tyr_kinase_cat_dom"/>
</dbReference>
<comment type="pathway">
    <text evidence="2">Protein modification; protein ubiquitination.</text>
</comment>
<proteinExistence type="predicted"/>
<dbReference type="Proteomes" id="UP000018888">
    <property type="component" value="Unassembled WGS sequence"/>
</dbReference>
<comment type="catalytic activity">
    <reaction evidence="1">
        <text>S-ubiquitinyl-[E1 ubiquitin-activating enzyme]-L-cysteine + [E2 ubiquitin-conjugating enzyme]-L-cysteine = [E1 ubiquitin-activating enzyme]-L-cysteine + S-ubiquitinyl-[E2 ubiquitin-conjugating enzyme]-L-cysteine.</text>
        <dbReference type="EC" id="2.3.2.23"/>
    </reaction>
</comment>
<evidence type="ECO:0000259" key="8">
    <source>
        <dbReference type="PROSITE" id="PS50127"/>
    </source>
</evidence>
<dbReference type="SUPFAM" id="SSF54495">
    <property type="entry name" value="UBC-like"/>
    <property type="match status" value="1"/>
</dbReference>
<dbReference type="InterPro" id="IPR000608">
    <property type="entry name" value="UBC"/>
</dbReference>
<evidence type="ECO:0000313" key="9">
    <source>
        <dbReference type="EMBL" id="POG74674.1"/>
    </source>
</evidence>
<dbReference type="InterPro" id="IPR016135">
    <property type="entry name" value="UBQ-conjugating_enzyme/RWD"/>
</dbReference>
<protein>
    <submittedName>
        <fullName evidence="9">Uncharacterized protein</fullName>
    </submittedName>
</protein>
<comment type="caution">
    <text evidence="9">The sequence shown here is derived from an EMBL/GenBank/DDBJ whole genome shotgun (WGS) entry which is preliminary data.</text>
</comment>
<evidence type="ECO:0000256" key="1">
    <source>
        <dbReference type="ARBA" id="ARBA00000485"/>
    </source>
</evidence>
<evidence type="ECO:0000256" key="5">
    <source>
        <dbReference type="ARBA" id="ARBA00022786"/>
    </source>
</evidence>
<dbReference type="PROSITE" id="PS50011">
    <property type="entry name" value="PROTEIN_KINASE_DOM"/>
    <property type="match status" value="1"/>
</dbReference>
<keyword evidence="4" id="KW-0547">Nucleotide-binding</keyword>
<dbReference type="Pfam" id="PF00179">
    <property type="entry name" value="UQ_con"/>
    <property type="match status" value="1"/>
</dbReference>
<gene>
    <name evidence="9" type="ORF">GLOIN_2v1873443</name>
</gene>
<evidence type="ECO:0000256" key="2">
    <source>
        <dbReference type="ARBA" id="ARBA00004906"/>
    </source>
</evidence>
<evidence type="ECO:0000313" key="10">
    <source>
        <dbReference type="Proteomes" id="UP000018888"/>
    </source>
</evidence>
<dbReference type="InterPro" id="IPR011009">
    <property type="entry name" value="Kinase-like_dom_sf"/>
</dbReference>
<feature type="domain" description="Protein kinase" evidence="7">
    <location>
        <begin position="197"/>
        <end position="432"/>
    </location>
</feature>
<dbReference type="GO" id="GO:0005524">
    <property type="term" value="F:ATP binding"/>
    <property type="evidence" value="ECO:0007669"/>
    <property type="project" value="UniProtKB-KW"/>
</dbReference>
<accession>A0A2P4QAK1</accession>
<dbReference type="PANTHER" id="PTHR24068">
    <property type="entry name" value="UBIQUITIN-CONJUGATING ENZYME E2"/>
    <property type="match status" value="1"/>
</dbReference>
<dbReference type="SMART" id="SM00212">
    <property type="entry name" value="UBCc"/>
    <property type="match status" value="1"/>
</dbReference>
<evidence type="ECO:0000256" key="3">
    <source>
        <dbReference type="ARBA" id="ARBA00022679"/>
    </source>
</evidence>
<dbReference type="Gene3D" id="1.10.510.10">
    <property type="entry name" value="Transferase(Phosphotransferase) domain 1"/>
    <property type="match status" value="1"/>
</dbReference>
<evidence type="ECO:0000259" key="7">
    <source>
        <dbReference type="PROSITE" id="PS50011"/>
    </source>
</evidence>